<dbReference type="PANTHER" id="PTHR11265:SF0">
    <property type="entry name" value="12S RRNA N4-METHYLCYTIDINE METHYLTRANSFERASE"/>
    <property type="match status" value="1"/>
</dbReference>
<name>A0A2H0KR17_9BACT</name>
<proteinExistence type="inferred from homology"/>
<evidence type="ECO:0000313" key="8">
    <source>
        <dbReference type="Proteomes" id="UP000231550"/>
    </source>
</evidence>
<evidence type="ECO:0000256" key="6">
    <source>
        <dbReference type="HAMAP-Rule" id="MF_01007"/>
    </source>
</evidence>
<protein>
    <recommendedName>
        <fullName evidence="6">Ribosomal RNA small subunit methyltransferase H</fullName>
        <ecNumber evidence="6">2.1.1.199</ecNumber>
    </recommendedName>
    <alternativeName>
        <fullName evidence="6">16S rRNA m(4)C1402 methyltransferase</fullName>
    </alternativeName>
    <alternativeName>
        <fullName evidence="6">rRNA (cytosine-N(4)-)-methyltransferase RsmH</fullName>
    </alternativeName>
</protein>
<comment type="similarity">
    <text evidence="1 6">Belongs to the methyltransferase superfamily. RsmH family.</text>
</comment>
<reference evidence="7 8" key="1">
    <citation type="submission" date="2017-09" db="EMBL/GenBank/DDBJ databases">
        <title>Depth-based differentiation of microbial function through sediment-hosted aquifers and enrichment of novel symbionts in the deep terrestrial subsurface.</title>
        <authorList>
            <person name="Probst A.J."/>
            <person name="Ladd B."/>
            <person name="Jarett J.K."/>
            <person name="Geller-Mcgrath D.E."/>
            <person name="Sieber C.M."/>
            <person name="Emerson J.B."/>
            <person name="Anantharaman K."/>
            <person name="Thomas B.C."/>
            <person name="Malmstrom R."/>
            <person name="Stieglmeier M."/>
            <person name="Klingl A."/>
            <person name="Woyke T."/>
            <person name="Ryan C.M."/>
            <person name="Banfield J.F."/>
        </authorList>
    </citation>
    <scope>NUCLEOTIDE SEQUENCE [LARGE SCALE GENOMIC DNA]</scope>
    <source>
        <strain evidence="7">CG11_big_fil_rev_8_21_14_0_20_44_10</strain>
    </source>
</reference>
<feature type="binding site" evidence="6">
    <location>
        <position position="102"/>
    </location>
    <ligand>
        <name>S-adenosyl-L-methionine</name>
        <dbReference type="ChEBI" id="CHEBI:59789"/>
    </ligand>
</feature>
<evidence type="ECO:0000313" key="7">
    <source>
        <dbReference type="EMBL" id="PIQ74592.1"/>
    </source>
</evidence>
<dbReference type="Gene3D" id="3.40.50.150">
    <property type="entry name" value="Vaccinia Virus protein VP39"/>
    <property type="match status" value="1"/>
</dbReference>
<keyword evidence="5 6" id="KW-0949">S-adenosyl-L-methionine</keyword>
<comment type="caution">
    <text evidence="7">The sequence shown here is derived from an EMBL/GenBank/DDBJ whole genome shotgun (WGS) entry which is preliminary data.</text>
</comment>
<keyword evidence="2 6" id="KW-0698">rRNA processing</keyword>
<dbReference type="InterPro" id="IPR002903">
    <property type="entry name" value="RsmH"/>
</dbReference>
<dbReference type="Proteomes" id="UP000231550">
    <property type="component" value="Unassembled WGS sequence"/>
</dbReference>
<feature type="binding site" evidence="6">
    <location>
        <begin position="33"/>
        <end position="35"/>
    </location>
    <ligand>
        <name>S-adenosyl-L-methionine</name>
        <dbReference type="ChEBI" id="CHEBI:59789"/>
    </ligand>
</feature>
<accession>A0A2H0KR17</accession>
<evidence type="ECO:0000256" key="2">
    <source>
        <dbReference type="ARBA" id="ARBA00022552"/>
    </source>
</evidence>
<keyword evidence="4 6" id="KW-0808">Transferase</keyword>
<evidence type="ECO:0000256" key="5">
    <source>
        <dbReference type="ARBA" id="ARBA00022691"/>
    </source>
</evidence>
<evidence type="ECO:0000256" key="3">
    <source>
        <dbReference type="ARBA" id="ARBA00022603"/>
    </source>
</evidence>
<dbReference type="Pfam" id="PF01795">
    <property type="entry name" value="Methyltransf_5"/>
    <property type="match status" value="1"/>
</dbReference>
<dbReference type="InterPro" id="IPR023397">
    <property type="entry name" value="SAM-dep_MeTrfase_MraW_recog"/>
</dbReference>
<dbReference type="HAMAP" id="MF_01007">
    <property type="entry name" value="16SrRNA_methyltr_H"/>
    <property type="match status" value="1"/>
</dbReference>
<dbReference type="EC" id="2.1.1.199" evidence="6"/>
<dbReference type="AlphaFoldDB" id="A0A2H0KR17"/>
<organism evidence="7 8">
    <name type="scientific">Candidatus Portnoybacteria bacterium CG11_big_fil_rev_8_21_14_0_20_44_10</name>
    <dbReference type="NCBI Taxonomy" id="1974818"/>
    <lineage>
        <taxon>Bacteria</taxon>
        <taxon>Candidatus Portnoyibacteriota</taxon>
    </lineage>
</organism>
<dbReference type="EMBL" id="PCVN01000034">
    <property type="protein sequence ID" value="PIQ74592.1"/>
    <property type="molecule type" value="Genomic_DNA"/>
</dbReference>
<keyword evidence="6" id="KW-0963">Cytoplasm</keyword>
<dbReference type="SUPFAM" id="SSF81799">
    <property type="entry name" value="Putative methyltransferase TM0872, insert domain"/>
    <property type="match status" value="1"/>
</dbReference>
<dbReference type="PIRSF" id="PIRSF004486">
    <property type="entry name" value="MraW"/>
    <property type="match status" value="1"/>
</dbReference>
<feature type="binding site" evidence="6">
    <location>
        <position position="109"/>
    </location>
    <ligand>
        <name>S-adenosyl-L-methionine</name>
        <dbReference type="ChEBI" id="CHEBI:59789"/>
    </ligand>
</feature>
<dbReference type="SUPFAM" id="SSF53335">
    <property type="entry name" value="S-adenosyl-L-methionine-dependent methyltransferases"/>
    <property type="match status" value="1"/>
</dbReference>
<comment type="function">
    <text evidence="6">Specifically methylates the N4 position of cytidine in position 1402 (C1402) of 16S rRNA.</text>
</comment>
<evidence type="ECO:0000256" key="1">
    <source>
        <dbReference type="ARBA" id="ARBA00010396"/>
    </source>
</evidence>
<comment type="subcellular location">
    <subcellularLocation>
        <location evidence="6">Cytoplasm</location>
    </subcellularLocation>
</comment>
<dbReference type="GO" id="GO:0071424">
    <property type="term" value="F:rRNA (cytosine-N4-)-methyltransferase activity"/>
    <property type="evidence" value="ECO:0007669"/>
    <property type="project" value="UniProtKB-UniRule"/>
</dbReference>
<keyword evidence="3 6" id="KW-0489">Methyltransferase</keyword>
<evidence type="ECO:0000256" key="4">
    <source>
        <dbReference type="ARBA" id="ARBA00022679"/>
    </source>
</evidence>
<dbReference type="GO" id="GO:0005737">
    <property type="term" value="C:cytoplasm"/>
    <property type="evidence" value="ECO:0007669"/>
    <property type="project" value="UniProtKB-SubCell"/>
</dbReference>
<dbReference type="NCBIfam" id="TIGR00006">
    <property type="entry name" value="16S rRNA (cytosine(1402)-N(4))-methyltransferase RsmH"/>
    <property type="match status" value="1"/>
</dbReference>
<dbReference type="Gene3D" id="1.10.150.170">
    <property type="entry name" value="Putative methyltransferase TM0872, insert domain"/>
    <property type="match status" value="1"/>
</dbReference>
<feature type="binding site" evidence="6">
    <location>
        <position position="81"/>
    </location>
    <ligand>
        <name>S-adenosyl-L-methionine</name>
        <dbReference type="ChEBI" id="CHEBI:59789"/>
    </ligand>
</feature>
<gene>
    <name evidence="6" type="primary">rsmH</name>
    <name evidence="7" type="ORF">COV85_01215</name>
</gene>
<dbReference type="InterPro" id="IPR029063">
    <property type="entry name" value="SAM-dependent_MTases_sf"/>
</dbReference>
<dbReference type="GO" id="GO:0070475">
    <property type="term" value="P:rRNA base methylation"/>
    <property type="evidence" value="ECO:0007669"/>
    <property type="project" value="UniProtKB-UniRule"/>
</dbReference>
<sequence length="297" mass="33787">MINMHVSVLLKEVIEYLNPRPGENFIDCTINGGGHSLEIFKQIGPNGKILGIDWDSGVLEKLESKLDNKTKKSFILICDNYRNLKNIVGNNNFSPVHGILFDLGMSSWQLGASGRGFSFQKDEPLDMRYSENQTLTAKEIINQWPEEELIKIFGEYGEERRARAIAREIVFRRKRGVVESTTDLVEIVRGAIPARQRFGRIHFATRIFQALRLATNEELENLSKGLEAATDVLAAGGRMAVISFHSLEDRIVKNFLREKAREKKLEILTKKPIVPDWREAQENPRSRSAKLRAAIKL</sequence>
<dbReference type="PANTHER" id="PTHR11265">
    <property type="entry name" value="S-ADENOSYL-METHYLTRANSFERASE MRAW"/>
    <property type="match status" value="1"/>
</dbReference>
<feature type="binding site" evidence="6">
    <location>
        <position position="53"/>
    </location>
    <ligand>
        <name>S-adenosyl-L-methionine</name>
        <dbReference type="ChEBI" id="CHEBI:59789"/>
    </ligand>
</feature>
<comment type="catalytic activity">
    <reaction evidence="6">
        <text>cytidine(1402) in 16S rRNA + S-adenosyl-L-methionine = N(4)-methylcytidine(1402) in 16S rRNA + S-adenosyl-L-homocysteine + H(+)</text>
        <dbReference type="Rhea" id="RHEA:42928"/>
        <dbReference type="Rhea" id="RHEA-COMP:10286"/>
        <dbReference type="Rhea" id="RHEA-COMP:10287"/>
        <dbReference type="ChEBI" id="CHEBI:15378"/>
        <dbReference type="ChEBI" id="CHEBI:57856"/>
        <dbReference type="ChEBI" id="CHEBI:59789"/>
        <dbReference type="ChEBI" id="CHEBI:74506"/>
        <dbReference type="ChEBI" id="CHEBI:82748"/>
        <dbReference type="EC" id="2.1.1.199"/>
    </reaction>
</comment>